<evidence type="ECO:0000256" key="5">
    <source>
        <dbReference type="ARBA" id="ARBA00023303"/>
    </source>
</evidence>
<dbReference type="Gene3D" id="1.10.287.70">
    <property type="match status" value="1"/>
</dbReference>
<feature type="region of interest" description="Disordered" evidence="6">
    <location>
        <begin position="1"/>
        <end position="58"/>
    </location>
</feature>
<dbReference type="InterPro" id="IPR013099">
    <property type="entry name" value="K_chnl_dom"/>
</dbReference>
<dbReference type="GO" id="GO:0034702">
    <property type="term" value="C:monoatomic ion channel complex"/>
    <property type="evidence" value="ECO:0007669"/>
    <property type="project" value="UniProtKB-KW"/>
</dbReference>
<keyword evidence="4" id="KW-0630">Potassium</keyword>
<keyword evidence="7" id="KW-0472">Membrane</keyword>
<evidence type="ECO:0000313" key="9">
    <source>
        <dbReference type="EMBL" id="KAG2246588.1"/>
    </source>
</evidence>
<feature type="transmembrane region" description="Helical" evidence="7">
    <location>
        <begin position="205"/>
        <end position="225"/>
    </location>
</feature>
<keyword evidence="5" id="KW-0407">Ion channel</keyword>
<dbReference type="PANTHER" id="PTHR45743:SF56">
    <property type="entry name" value="POTASSIUM CHANNEL DOMAIN-CONTAINING PROTEIN"/>
    <property type="match status" value="1"/>
</dbReference>
<gene>
    <name evidence="9" type="ORF">Bca52824_086216</name>
</gene>
<dbReference type="CDD" id="cd00038">
    <property type="entry name" value="CAP_ED"/>
    <property type="match status" value="1"/>
</dbReference>
<dbReference type="Proteomes" id="UP000886595">
    <property type="component" value="Unassembled WGS sequence"/>
</dbReference>
<dbReference type="InterPro" id="IPR014710">
    <property type="entry name" value="RmlC-like_jellyroll"/>
</dbReference>
<feature type="transmembrane region" description="Helical" evidence="7">
    <location>
        <begin position="125"/>
        <end position="146"/>
    </location>
</feature>
<dbReference type="GO" id="GO:0005249">
    <property type="term" value="F:voltage-gated potassium channel activity"/>
    <property type="evidence" value="ECO:0007669"/>
    <property type="project" value="InterPro"/>
</dbReference>
<protein>
    <recommendedName>
        <fullName evidence="8">Cyclic nucleotide-binding domain-containing protein</fullName>
    </recommendedName>
</protein>
<evidence type="ECO:0000313" key="10">
    <source>
        <dbReference type="Proteomes" id="UP000886595"/>
    </source>
</evidence>
<dbReference type="InterPro" id="IPR018490">
    <property type="entry name" value="cNMP-bd_dom_sf"/>
</dbReference>
<feature type="compositionally biased region" description="Gly residues" evidence="6">
    <location>
        <begin position="17"/>
        <end position="28"/>
    </location>
</feature>
<keyword evidence="3" id="KW-0851">Voltage-gated channel</keyword>
<evidence type="ECO:0000256" key="4">
    <source>
        <dbReference type="ARBA" id="ARBA00022958"/>
    </source>
</evidence>
<evidence type="ECO:0000256" key="1">
    <source>
        <dbReference type="ARBA" id="ARBA00022538"/>
    </source>
</evidence>
<reference evidence="9 10" key="1">
    <citation type="submission" date="2020-02" db="EMBL/GenBank/DDBJ databases">
        <authorList>
            <person name="Ma Q."/>
            <person name="Huang Y."/>
            <person name="Song X."/>
            <person name="Pei D."/>
        </authorList>
    </citation>
    <scope>NUCLEOTIDE SEQUENCE [LARGE SCALE GENOMIC DNA]</scope>
    <source>
        <strain evidence="9">Sxm20200214</strain>
        <tissue evidence="9">Leaf</tissue>
    </source>
</reference>
<evidence type="ECO:0000256" key="7">
    <source>
        <dbReference type="SAM" id="Phobius"/>
    </source>
</evidence>
<dbReference type="Pfam" id="PF07885">
    <property type="entry name" value="Ion_trans_2"/>
    <property type="match status" value="1"/>
</dbReference>
<feature type="transmembrane region" description="Helical" evidence="7">
    <location>
        <begin position="335"/>
        <end position="357"/>
    </location>
</feature>
<evidence type="ECO:0000256" key="6">
    <source>
        <dbReference type="SAM" id="MobiDB-lite"/>
    </source>
</evidence>
<keyword evidence="7" id="KW-1133">Transmembrane helix</keyword>
<accession>A0A8X7P971</accession>
<dbReference type="InterPro" id="IPR000595">
    <property type="entry name" value="cNMP-bd_dom"/>
</dbReference>
<dbReference type="PANTHER" id="PTHR45743">
    <property type="entry name" value="POTASSIUM CHANNEL AKT1"/>
    <property type="match status" value="1"/>
</dbReference>
<keyword evidence="3" id="KW-0406">Ion transport</keyword>
<dbReference type="AlphaFoldDB" id="A0A8X7P971"/>
<dbReference type="PROSITE" id="PS50042">
    <property type="entry name" value="CNMP_BINDING_3"/>
    <property type="match status" value="1"/>
</dbReference>
<proteinExistence type="predicted"/>
<comment type="caution">
    <text evidence="9">The sequence shown here is derived from an EMBL/GenBank/DDBJ whole genome shotgun (WGS) entry which is preliminary data.</text>
</comment>
<evidence type="ECO:0000259" key="8">
    <source>
        <dbReference type="PROSITE" id="PS50042"/>
    </source>
</evidence>
<dbReference type="Gene3D" id="2.60.120.10">
    <property type="entry name" value="Jelly Rolls"/>
    <property type="match status" value="1"/>
</dbReference>
<evidence type="ECO:0000256" key="3">
    <source>
        <dbReference type="ARBA" id="ARBA00022882"/>
    </source>
</evidence>
<evidence type="ECO:0000256" key="2">
    <source>
        <dbReference type="ARBA" id="ARBA00022826"/>
    </source>
</evidence>
<keyword evidence="10" id="KW-1185">Reference proteome</keyword>
<feature type="domain" description="Cyclic nucleotide-binding" evidence="8">
    <location>
        <begin position="466"/>
        <end position="545"/>
    </location>
</feature>
<dbReference type="SUPFAM" id="SSF51206">
    <property type="entry name" value="cAMP-binding domain-like"/>
    <property type="match status" value="1"/>
</dbReference>
<keyword evidence="3" id="KW-0813">Transport</keyword>
<keyword evidence="1" id="KW-0633">Potassium transport</keyword>
<dbReference type="InterPro" id="IPR045319">
    <property type="entry name" value="KAT/AKT"/>
</dbReference>
<dbReference type="EMBL" id="JAAMPC010000017">
    <property type="protein sequence ID" value="KAG2246588.1"/>
    <property type="molecule type" value="Genomic_DNA"/>
</dbReference>
<organism evidence="9 10">
    <name type="scientific">Brassica carinata</name>
    <name type="common">Ethiopian mustard</name>
    <name type="synonym">Abyssinian cabbage</name>
    <dbReference type="NCBI Taxonomy" id="52824"/>
    <lineage>
        <taxon>Eukaryota</taxon>
        <taxon>Viridiplantae</taxon>
        <taxon>Streptophyta</taxon>
        <taxon>Embryophyta</taxon>
        <taxon>Tracheophyta</taxon>
        <taxon>Spermatophyta</taxon>
        <taxon>Magnoliopsida</taxon>
        <taxon>eudicotyledons</taxon>
        <taxon>Gunneridae</taxon>
        <taxon>Pentapetalae</taxon>
        <taxon>rosids</taxon>
        <taxon>malvids</taxon>
        <taxon>Brassicales</taxon>
        <taxon>Brassicaceae</taxon>
        <taxon>Brassiceae</taxon>
        <taxon>Brassica</taxon>
    </lineage>
</organism>
<feature type="transmembrane region" description="Helical" evidence="7">
    <location>
        <begin position="153"/>
        <end position="174"/>
    </location>
</feature>
<sequence length="647" mass="73175">MARLRQRKNSDPENFTQGGGRAAGGATRGGRAARGAIGGGRGGNNNIPRAGGTYTPGDANLDIMRIIQEEAQKRDEDITKGGEDTGNGRKKKKKKKNRVNCYFCVFLYYDYSINIFMLFARNLIWFYLLGIFATYSSGPSTCLSCAFNPEEYLPYQIIIVMEFAFIVDILRGWICAYHDNQPIANDRFLHWCYRIWLLNPRKLELVAVAAVPLANILQCEYLRWINIVRAMRGKELLEKLEKVESFNYAFIMFIKIMAIQLYCIHTTGCMLYQLATDFEGLPQIYQTWMSDIQIGNQNLSGLGNVQKYIASTYFATVTLSTVGYGDIHATNLTEMVALACLIIVSLTVWTYLGVQLANFFGRRSKKQIVGEKMDNLEKYLKEAKIAENLAEDIRGHMQMKYSDDYDRKILEDVPACLIAKINKNFNESIIRSVSLFNGSGKLIKETSYFFLQLQSIYMASGAQQDFHPPGCTVLKEGNIVSQLHILYKGGLELLQGGTVHPPLTRPTTVFGLESFVLNEPLPHTIRTYKASKFLIISKKYFMECLHNYLEDGASVMKNLSNGRDPAFVERLLQSVFGIQMQKNVIRKASLLNHAIFLKILRSMDSVDYNNIKPLDFAINRGNTEIISFLMSVVAETNTTGIDQEHAD</sequence>
<name>A0A8X7P971_BRACI</name>
<dbReference type="SUPFAM" id="SSF81324">
    <property type="entry name" value="Voltage-gated potassium channels"/>
    <property type="match status" value="1"/>
</dbReference>
<dbReference type="OrthoDB" id="1104289at2759"/>
<keyword evidence="2" id="KW-0631">Potassium channel</keyword>
<keyword evidence="7" id="KW-0812">Transmembrane</keyword>
<feature type="transmembrane region" description="Helical" evidence="7">
    <location>
        <begin position="246"/>
        <end position="275"/>
    </location>
</feature>
<feature type="transmembrane region" description="Helical" evidence="7">
    <location>
        <begin position="99"/>
        <end position="119"/>
    </location>
</feature>